<sequence>MTNLIRMIGESDEVLARDEVWNPRVKNRLLSALPAKVMNDLWPGLEPVELRKKQILHYSGGQAEYVHFIEDGLVSVSARASAGKWIEVWLIGSEGMTGVPIVLGDKDKPPFRRIVQVGGNAYRMMRADFQQVMTGHAVLRRLLLRYAEYVLLQACQAHVCDAQHPLKQRLGRWLLLARDGLGRDELPLTHQMLARLLGVRRASVSECLRFLESEATIRTGRGVIHIADPRQLQSCSCGCYGLIRSEYQRLIP</sequence>
<reference evidence="6" key="1">
    <citation type="submission" date="2021-04" db="EMBL/GenBank/DDBJ databases">
        <title>Pseudaminobacter soli sp. nov., isolated from paddy soil contaminated by heavy metals.</title>
        <authorList>
            <person name="Zhang K."/>
        </authorList>
    </citation>
    <scope>NUCLEOTIDE SEQUENCE</scope>
    <source>
        <strain evidence="6">19-2017</strain>
    </source>
</reference>
<name>A0A942E3Y3_9HYPH</name>
<keyword evidence="3" id="KW-0804">Transcription</keyword>
<evidence type="ECO:0000259" key="5">
    <source>
        <dbReference type="PROSITE" id="PS51063"/>
    </source>
</evidence>
<dbReference type="EMBL" id="JAGWCR010000010">
    <property type="protein sequence ID" value="MBS3650693.1"/>
    <property type="molecule type" value="Genomic_DNA"/>
</dbReference>
<dbReference type="GO" id="GO:0005829">
    <property type="term" value="C:cytosol"/>
    <property type="evidence" value="ECO:0007669"/>
    <property type="project" value="TreeGrafter"/>
</dbReference>
<gene>
    <name evidence="6" type="ORF">KEU06_18940</name>
</gene>
<evidence type="ECO:0000313" key="6">
    <source>
        <dbReference type="EMBL" id="MBS3650693.1"/>
    </source>
</evidence>
<evidence type="ECO:0000256" key="2">
    <source>
        <dbReference type="ARBA" id="ARBA00023125"/>
    </source>
</evidence>
<dbReference type="SMART" id="SM00419">
    <property type="entry name" value="HTH_CRP"/>
    <property type="match status" value="1"/>
</dbReference>
<accession>A0A942E3Y3</accession>
<dbReference type="GO" id="GO:0003677">
    <property type="term" value="F:DNA binding"/>
    <property type="evidence" value="ECO:0007669"/>
    <property type="project" value="UniProtKB-KW"/>
</dbReference>
<dbReference type="InterPro" id="IPR000595">
    <property type="entry name" value="cNMP-bd_dom"/>
</dbReference>
<keyword evidence="7" id="KW-1185">Reference proteome</keyword>
<protein>
    <submittedName>
        <fullName evidence="6">Crp/Fnr family transcriptional regulator</fullName>
    </submittedName>
</protein>
<evidence type="ECO:0000259" key="4">
    <source>
        <dbReference type="PROSITE" id="PS50042"/>
    </source>
</evidence>
<dbReference type="PROSITE" id="PS50042">
    <property type="entry name" value="CNMP_BINDING_3"/>
    <property type="match status" value="1"/>
</dbReference>
<dbReference type="Proteomes" id="UP000680348">
    <property type="component" value="Unassembled WGS sequence"/>
</dbReference>
<dbReference type="GO" id="GO:0003700">
    <property type="term" value="F:DNA-binding transcription factor activity"/>
    <property type="evidence" value="ECO:0007669"/>
    <property type="project" value="TreeGrafter"/>
</dbReference>
<dbReference type="Pfam" id="PF13545">
    <property type="entry name" value="HTH_Crp_2"/>
    <property type="match status" value="1"/>
</dbReference>
<dbReference type="AlphaFoldDB" id="A0A942E3Y3"/>
<dbReference type="SUPFAM" id="SSF46785">
    <property type="entry name" value="Winged helix' DNA-binding domain"/>
    <property type="match status" value="1"/>
</dbReference>
<dbReference type="Gene3D" id="2.60.120.10">
    <property type="entry name" value="Jelly Rolls"/>
    <property type="match status" value="1"/>
</dbReference>
<feature type="domain" description="Cyclic nucleotide-binding" evidence="4">
    <location>
        <begin position="29"/>
        <end position="141"/>
    </location>
</feature>
<dbReference type="SMART" id="SM00100">
    <property type="entry name" value="cNMP"/>
    <property type="match status" value="1"/>
</dbReference>
<dbReference type="SUPFAM" id="SSF51206">
    <property type="entry name" value="cAMP-binding domain-like"/>
    <property type="match status" value="1"/>
</dbReference>
<keyword evidence="2" id="KW-0238">DNA-binding</keyword>
<dbReference type="InterPro" id="IPR036390">
    <property type="entry name" value="WH_DNA-bd_sf"/>
</dbReference>
<evidence type="ECO:0000256" key="3">
    <source>
        <dbReference type="ARBA" id="ARBA00023163"/>
    </source>
</evidence>
<evidence type="ECO:0000313" key="7">
    <source>
        <dbReference type="Proteomes" id="UP000680348"/>
    </source>
</evidence>
<dbReference type="InterPro" id="IPR050397">
    <property type="entry name" value="Env_Response_Regulators"/>
</dbReference>
<proteinExistence type="predicted"/>
<dbReference type="PANTHER" id="PTHR24567:SF74">
    <property type="entry name" value="HTH-TYPE TRANSCRIPTIONAL REGULATOR ARCR"/>
    <property type="match status" value="1"/>
</dbReference>
<dbReference type="InterPro" id="IPR036388">
    <property type="entry name" value="WH-like_DNA-bd_sf"/>
</dbReference>
<dbReference type="PANTHER" id="PTHR24567">
    <property type="entry name" value="CRP FAMILY TRANSCRIPTIONAL REGULATORY PROTEIN"/>
    <property type="match status" value="1"/>
</dbReference>
<evidence type="ECO:0000256" key="1">
    <source>
        <dbReference type="ARBA" id="ARBA00023015"/>
    </source>
</evidence>
<dbReference type="InterPro" id="IPR018490">
    <property type="entry name" value="cNMP-bd_dom_sf"/>
</dbReference>
<dbReference type="PROSITE" id="PS51063">
    <property type="entry name" value="HTH_CRP_2"/>
    <property type="match status" value="1"/>
</dbReference>
<dbReference type="RefSeq" id="WP_188256244.1">
    <property type="nucleotide sequence ID" value="NZ_JABVCF010000010.1"/>
</dbReference>
<comment type="caution">
    <text evidence="6">The sequence shown here is derived from an EMBL/GenBank/DDBJ whole genome shotgun (WGS) entry which is preliminary data.</text>
</comment>
<dbReference type="CDD" id="cd00038">
    <property type="entry name" value="CAP_ED"/>
    <property type="match status" value="1"/>
</dbReference>
<feature type="domain" description="HTH crp-type" evidence="5">
    <location>
        <begin position="164"/>
        <end position="230"/>
    </location>
</feature>
<dbReference type="InterPro" id="IPR012318">
    <property type="entry name" value="HTH_CRP"/>
</dbReference>
<dbReference type="Gene3D" id="1.10.10.10">
    <property type="entry name" value="Winged helix-like DNA-binding domain superfamily/Winged helix DNA-binding domain"/>
    <property type="match status" value="1"/>
</dbReference>
<keyword evidence="1" id="KW-0805">Transcription regulation</keyword>
<organism evidence="6 7">
    <name type="scientific">Pseudaminobacter soli</name>
    <name type="common">ex Zhang et al. 2022</name>
    <dbReference type="NCBI Taxonomy" id="2831468"/>
    <lineage>
        <taxon>Bacteria</taxon>
        <taxon>Pseudomonadati</taxon>
        <taxon>Pseudomonadota</taxon>
        <taxon>Alphaproteobacteria</taxon>
        <taxon>Hyphomicrobiales</taxon>
        <taxon>Phyllobacteriaceae</taxon>
        <taxon>Pseudaminobacter</taxon>
    </lineage>
</organism>
<dbReference type="InterPro" id="IPR014710">
    <property type="entry name" value="RmlC-like_jellyroll"/>
</dbReference>